<feature type="coiled-coil region" evidence="3">
    <location>
        <begin position="115"/>
        <end position="145"/>
    </location>
</feature>
<dbReference type="InterPro" id="IPR035965">
    <property type="entry name" value="PAS-like_dom_sf"/>
</dbReference>
<accession>N1WJ45</accession>
<proteinExistence type="predicted"/>
<evidence type="ECO:0000256" key="1">
    <source>
        <dbReference type="ARBA" id="ARBA00012528"/>
    </source>
</evidence>
<dbReference type="EMBL" id="AOHC02000015">
    <property type="protein sequence ID" value="EMY78950.1"/>
    <property type="molecule type" value="Genomic_DNA"/>
</dbReference>
<dbReference type="PROSITE" id="PS50887">
    <property type="entry name" value="GGDEF"/>
    <property type="match status" value="1"/>
</dbReference>
<dbReference type="GO" id="GO:1902201">
    <property type="term" value="P:negative regulation of bacterial-type flagellum-dependent cell motility"/>
    <property type="evidence" value="ECO:0007669"/>
    <property type="project" value="TreeGrafter"/>
</dbReference>
<gene>
    <name evidence="6" type="ORF">LEP1GSC060_0836</name>
</gene>
<dbReference type="GO" id="GO:0005886">
    <property type="term" value="C:plasma membrane"/>
    <property type="evidence" value="ECO:0007669"/>
    <property type="project" value="TreeGrafter"/>
</dbReference>
<dbReference type="InterPro" id="IPR000014">
    <property type="entry name" value="PAS"/>
</dbReference>
<evidence type="ECO:0000259" key="5">
    <source>
        <dbReference type="PROSITE" id="PS50887"/>
    </source>
</evidence>
<dbReference type="SUPFAM" id="SSF55785">
    <property type="entry name" value="PYP-like sensor domain (PAS domain)"/>
    <property type="match status" value="1"/>
</dbReference>
<dbReference type="Gene3D" id="3.30.70.270">
    <property type="match status" value="1"/>
</dbReference>
<comment type="caution">
    <text evidence="6">The sequence shown here is derived from an EMBL/GenBank/DDBJ whole genome shotgun (WGS) entry which is preliminary data.</text>
</comment>
<dbReference type="Pfam" id="PF00989">
    <property type="entry name" value="PAS"/>
    <property type="match status" value="1"/>
</dbReference>
<dbReference type="SMART" id="SM00091">
    <property type="entry name" value="PAS"/>
    <property type="match status" value="1"/>
</dbReference>
<dbReference type="Proteomes" id="UP000012313">
    <property type="component" value="Unassembled WGS sequence"/>
</dbReference>
<feature type="domain" description="GGDEF" evidence="5">
    <location>
        <begin position="173"/>
        <end position="309"/>
    </location>
</feature>
<dbReference type="GO" id="GO:0006355">
    <property type="term" value="P:regulation of DNA-templated transcription"/>
    <property type="evidence" value="ECO:0007669"/>
    <property type="project" value="InterPro"/>
</dbReference>
<evidence type="ECO:0000259" key="4">
    <source>
        <dbReference type="PROSITE" id="PS50112"/>
    </source>
</evidence>
<dbReference type="AlphaFoldDB" id="N1WJ45"/>
<dbReference type="STRING" id="1218598.LEP1GSC060_0836"/>
<keyword evidence="7" id="KW-1185">Reference proteome</keyword>
<evidence type="ECO:0000256" key="3">
    <source>
        <dbReference type="SAM" id="Coils"/>
    </source>
</evidence>
<dbReference type="FunFam" id="3.30.70.270:FF:000001">
    <property type="entry name" value="Diguanylate cyclase domain protein"/>
    <property type="match status" value="1"/>
</dbReference>
<dbReference type="GO" id="GO:0052621">
    <property type="term" value="F:diguanylate cyclase activity"/>
    <property type="evidence" value="ECO:0007669"/>
    <property type="project" value="UniProtKB-EC"/>
</dbReference>
<dbReference type="NCBIfam" id="TIGR00254">
    <property type="entry name" value="GGDEF"/>
    <property type="match status" value="1"/>
</dbReference>
<feature type="domain" description="PAS" evidence="4">
    <location>
        <begin position="6"/>
        <end position="76"/>
    </location>
</feature>
<dbReference type="GO" id="GO:0043709">
    <property type="term" value="P:cell adhesion involved in single-species biofilm formation"/>
    <property type="evidence" value="ECO:0007669"/>
    <property type="project" value="TreeGrafter"/>
</dbReference>
<dbReference type="InterPro" id="IPR043128">
    <property type="entry name" value="Rev_trsase/Diguanyl_cyclase"/>
</dbReference>
<dbReference type="OrthoDB" id="9805474at2"/>
<dbReference type="NCBIfam" id="TIGR00229">
    <property type="entry name" value="sensory_box"/>
    <property type="match status" value="1"/>
</dbReference>
<evidence type="ECO:0000256" key="2">
    <source>
        <dbReference type="ARBA" id="ARBA00034247"/>
    </source>
</evidence>
<name>N1WJ45_9LEPT</name>
<dbReference type="RefSeq" id="WP_002996639.1">
    <property type="nucleotide sequence ID" value="NZ_AOHC02000015.1"/>
</dbReference>
<dbReference type="PROSITE" id="PS50112">
    <property type="entry name" value="PAS"/>
    <property type="match status" value="1"/>
</dbReference>
<dbReference type="InterPro" id="IPR000160">
    <property type="entry name" value="GGDEF_dom"/>
</dbReference>
<dbReference type="InterPro" id="IPR013767">
    <property type="entry name" value="PAS_fold"/>
</dbReference>
<evidence type="ECO:0000313" key="7">
    <source>
        <dbReference type="Proteomes" id="UP000012313"/>
    </source>
</evidence>
<dbReference type="PANTHER" id="PTHR45138">
    <property type="entry name" value="REGULATORY COMPONENTS OF SENSORY TRANSDUCTION SYSTEM"/>
    <property type="match status" value="1"/>
</dbReference>
<dbReference type="InterPro" id="IPR029787">
    <property type="entry name" value="Nucleotide_cyclase"/>
</dbReference>
<dbReference type="EC" id="2.7.7.65" evidence="1"/>
<sequence length="318" mass="36597">MKDFEKEYDLEKLVNNSLDLLSIVDLEGKVLLINPAFERALGWKKEELLGRDPFHLLHPDDREITFQEFEKLNQGLQTLSFQNRYICADGTYKYFAWTASPDPTSGLVYVTGKDINELIESHHKIRQLAEELREANDKLFEQASTDPLTKLKNRRAFDEELNRLTQFSQKQTNPLSLLMIDADHFKDYNDTFGHPAGDQVLIELARLLTKTFRKNDILARFGGEEFIAALPNTSEPEAVEIAERLVQIVREFNWEKRSITISVGAATSDFNANSKNIHLEYSVNLIEEADQALYFSKVNGRNRITHFSRIQNKSDVSP</sequence>
<dbReference type="InterPro" id="IPR050469">
    <property type="entry name" value="Diguanylate_Cyclase"/>
</dbReference>
<dbReference type="SUPFAM" id="SSF55073">
    <property type="entry name" value="Nucleotide cyclase"/>
    <property type="match status" value="1"/>
</dbReference>
<dbReference type="Pfam" id="PF00990">
    <property type="entry name" value="GGDEF"/>
    <property type="match status" value="1"/>
</dbReference>
<comment type="catalytic activity">
    <reaction evidence="2">
        <text>2 GTP = 3',3'-c-di-GMP + 2 diphosphate</text>
        <dbReference type="Rhea" id="RHEA:24898"/>
        <dbReference type="ChEBI" id="CHEBI:33019"/>
        <dbReference type="ChEBI" id="CHEBI:37565"/>
        <dbReference type="ChEBI" id="CHEBI:58805"/>
        <dbReference type="EC" id="2.7.7.65"/>
    </reaction>
</comment>
<protein>
    <recommendedName>
        <fullName evidence="1">diguanylate cyclase</fullName>
        <ecNumber evidence="1">2.7.7.65</ecNumber>
    </recommendedName>
</protein>
<organism evidence="6 7">
    <name type="scientific">Leptospira weilii serovar Ranarum str. ICFT</name>
    <dbReference type="NCBI Taxonomy" id="1218598"/>
    <lineage>
        <taxon>Bacteria</taxon>
        <taxon>Pseudomonadati</taxon>
        <taxon>Spirochaetota</taxon>
        <taxon>Spirochaetia</taxon>
        <taxon>Leptospirales</taxon>
        <taxon>Leptospiraceae</taxon>
        <taxon>Leptospira</taxon>
    </lineage>
</organism>
<keyword evidence="3" id="KW-0175">Coiled coil</keyword>
<dbReference type="CDD" id="cd01949">
    <property type="entry name" value="GGDEF"/>
    <property type="match status" value="1"/>
</dbReference>
<dbReference type="CDD" id="cd00130">
    <property type="entry name" value="PAS"/>
    <property type="match status" value="1"/>
</dbReference>
<dbReference type="SMART" id="SM00267">
    <property type="entry name" value="GGDEF"/>
    <property type="match status" value="1"/>
</dbReference>
<dbReference type="PANTHER" id="PTHR45138:SF9">
    <property type="entry name" value="DIGUANYLATE CYCLASE DGCM-RELATED"/>
    <property type="match status" value="1"/>
</dbReference>
<dbReference type="Gene3D" id="3.30.450.20">
    <property type="entry name" value="PAS domain"/>
    <property type="match status" value="1"/>
</dbReference>
<evidence type="ECO:0000313" key="6">
    <source>
        <dbReference type="EMBL" id="EMY78950.1"/>
    </source>
</evidence>
<reference evidence="6" key="1">
    <citation type="submission" date="2013-03" db="EMBL/GenBank/DDBJ databases">
        <authorList>
            <person name="Harkins D.M."/>
            <person name="Durkin A.S."/>
            <person name="Brinkac L.M."/>
            <person name="Haft D.H."/>
            <person name="Selengut J.D."/>
            <person name="Sanka R."/>
            <person name="DePew J."/>
            <person name="Purushe J."/>
            <person name="Hartskeerl R.A."/>
            <person name="Ahmed A."/>
            <person name="van der Linden H."/>
            <person name="Goris M.G.A."/>
            <person name="Vinetz J.M."/>
            <person name="Sutton G.G."/>
            <person name="Nierman W.C."/>
            <person name="Fouts D.E."/>
        </authorList>
    </citation>
    <scope>NUCLEOTIDE SEQUENCE [LARGE SCALE GENOMIC DNA]</scope>
    <source>
        <strain evidence="6">ICFT</strain>
    </source>
</reference>